<dbReference type="SUPFAM" id="SSF51126">
    <property type="entry name" value="Pectin lyase-like"/>
    <property type="match status" value="1"/>
</dbReference>
<sequence>MKSPHSTAPVPVSRASSFALCALALAAMLALTACGGGSDDGDGDQPETIVVPAAPVGLGRVDTAPAPAATIPVGRTDVPSHRIHAAVDGSKRGAVNAGVNVIDAATGYALNNAGYPSGSGDSCYADETTNLSIRPLKGFLEIWQPVTPYMDAYQNPLPESSVTTKEGVTFTCPSIPVTSWSGIPGDGTDGVVLNAALHQANLEYSGRVTAAAYRTEDKALAAYLDDVRGKNYSVSTGLGPLAAPWHALAKQQSYVDTIPSSGSCPDGSDGRYPFCSAPDDEKYNVGEGASHNMADSAAHNPEFGLVTNFMLRVTNDGTASTNPGKYFYKYARPYRWYDAGLSPVAITVSPGLENARKIPSNSSANDIRKDSDFPSGHTAEGVRGAYAYAYLVPQRFQHMLARGLELGDNRIVAGMHSALAVIGGRINGEIASLNLINRVPQQEREAAYAQAQQHLRAAVAAANGGNASLMTDAGFLAYAQSNAGSGDAGPFETPYASHAENKAEYRRRLTFGFTQDMSKAGRPAVVPEGAEVLLETRLPYLSAEQRRVVLKTTALDSGWPVLDDEEGFGRLNFFDAADGYGAFDGDVTVQMDASLGGFHASDTWRNDITGVGKLTKLGSGTLALAGNNRFSGGLIVSEGVLQAADADALGAGMVFLNESGTLRLDAEGAAVKVNTDYVQTGQSTLEVVQRSGQEPALLVNGKAVLDEGSTLRVHFPATVRAGQSVRILSAATVHGKFGKIELPAGIEATVAYDATGVSMNIK</sequence>
<dbReference type="InterPro" id="IPR011050">
    <property type="entry name" value="Pectin_lyase_fold/virulence"/>
</dbReference>
<dbReference type="InterPro" id="IPR036938">
    <property type="entry name" value="PAP2/HPO_sf"/>
</dbReference>
<feature type="chain" id="PRO_5020383291" evidence="2">
    <location>
        <begin position="36"/>
        <end position="762"/>
    </location>
</feature>
<keyword evidence="1 2" id="KW-0732">Signal</keyword>
<dbReference type="InterPro" id="IPR000326">
    <property type="entry name" value="PAP2/HPO"/>
</dbReference>
<evidence type="ECO:0000259" key="3">
    <source>
        <dbReference type="Pfam" id="PF01569"/>
    </source>
</evidence>
<reference evidence="4 5" key="1">
    <citation type="journal article" date="2015" name="Antonie Van Leeuwenhoek">
        <title>Lampropedia puyangensis sp. nov., isolated from symptomatic bark of Populus ? euramericana canker and emended description of Lampropedia hyalina (Ehrenberg 1832) Lee et al. 2004.</title>
        <authorList>
            <person name="Li Y."/>
            <person name="Wang T."/>
            <person name="Piao C.G."/>
            <person name="Wang L.F."/>
            <person name="Tian G.Z."/>
            <person name="Zhu T.H."/>
            <person name="Guo M.W."/>
        </authorList>
    </citation>
    <scope>NUCLEOTIDE SEQUENCE [LARGE SCALE GENOMIC DNA]</scope>
    <source>
        <strain evidence="4 5">2-bin</strain>
    </source>
</reference>
<proteinExistence type="predicted"/>
<dbReference type="NCBIfam" id="TIGR02601">
    <property type="entry name" value="autotrns_rpt"/>
    <property type="match status" value="1"/>
</dbReference>
<comment type="caution">
    <text evidence="4">The sequence shown here is derived from an EMBL/GenBank/DDBJ whole genome shotgun (WGS) entry which is preliminary data.</text>
</comment>
<dbReference type="AlphaFoldDB" id="A0A4V4GR45"/>
<dbReference type="Proteomes" id="UP000308917">
    <property type="component" value="Unassembled WGS sequence"/>
</dbReference>
<organism evidence="4 5">
    <name type="scientific">Lampropedia puyangensis</name>
    <dbReference type="NCBI Taxonomy" id="1330072"/>
    <lineage>
        <taxon>Bacteria</taxon>
        <taxon>Pseudomonadati</taxon>
        <taxon>Pseudomonadota</taxon>
        <taxon>Betaproteobacteria</taxon>
        <taxon>Burkholderiales</taxon>
        <taxon>Comamonadaceae</taxon>
        <taxon>Lampropedia</taxon>
    </lineage>
</organism>
<dbReference type="SUPFAM" id="SSF48317">
    <property type="entry name" value="Acid phosphatase/Vanadium-dependent haloperoxidase"/>
    <property type="match status" value="1"/>
</dbReference>
<dbReference type="EMBL" id="STFG01000011">
    <property type="protein sequence ID" value="THU00266.1"/>
    <property type="molecule type" value="Genomic_DNA"/>
</dbReference>
<evidence type="ECO:0000256" key="2">
    <source>
        <dbReference type="SAM" id="SignalP"/>
    </source>
</evidence>
<dbReference type="Pfam" id="PF01569">
    <property type="entry name" value="PAP2"/>
    <property type="match status" value="1"/>
</dbReference>
<dbReference type="Pfam" id="PF12951">
    <property type="entry name" value="PATR"/>
    <property type="match status" value="1"/>
</dbReference>
<dbReference type="OrthoDB" id="9780507at2"/>
<protein>
    <submittedName>
        <fullName evidence="4">Phosphatase PAP2 family protein</fullName>
    </submittedName>
</protein>
<dbReference type="PROSITE" id="PS51257">
    <property type="entry name" value="PROKAR_LIPOPROTEIN"/>
    <property type="match status" value="1"/>
</dbReference>
<dbReference type="Gene3D" id="1.20.144.10">
    <property type="entry name" value="Phosphatidic acid phosphatase type 2/haloperoxidase"/>
    <property type="match status" value="1"/>
</dbReference>
<evidence type="ECO:0000313" key="5">
    <source>
        <dbReference type="Proteomes" id="UP000308917"/>
    </source>
</evidence>
<gene>
    <name evidence="4" type="ORF">E9531_10895</name>
</gene>
<feature type="domain" description="Phosphatidic acid phosphatase type 2/haloperoxidase" evidence="3">
    <location>
        <begin position="320"/>
        <end position="433"/>
    </location>
</feature>
<name>A0A4V4GR45_9BURK</name>
<keyword evidence="5" id="KW-1185">Reference proteome</keyword>
<dbReference type="RefSeq" id="WP_136573790.1">
    <property type="nucleotide sequence ID" value="NZ_STFG01000011.1"/>
</dbReference>
<dbReference type="InterPro" id="IPR013425">
    <property type="entry name" value="Autotrns_rpt"/>
</dbReference>
<evidence type="ECO:0000313" key="4">
    <source>
        <dbReference type="EMBL" id="THU00266.1"/>
    </source>
</evidence>
<accession>A0A4V4GR45</accession>
<feature type="signal peptide" evidence="2">
    <location>
        <begin position="1"/>
        <end position="35"/>
    </location>
</feature>
<evidence type="ECO:0000256" key="1">
    <source>
        <dbReference type="ARBA" id="ARBA00022729"/>
    </source>
</evidence>